<organism evidence="1">
    <name type="scientific">Arundo donax</name>
    <name type="common">Giant reed</name>
    <name type="synonym">Donax arundinaceus</name>
    <dbReference type="NCBI Taxonomy" id="35708"/>
    <lineage>
        <taxon>Eukaryota</taxon>
        <taxon>Viridiplantae</taxon>
        <taxon>Streptophyta</taxon>
        <taxon>Embryophyta</taxon>
        <taxon>Tracheophyta</taxon>
        <taxon>Spermatophyta</taxon>
        <taxon>Magnoliopsida</taxon>
        <taxon>Liliopsida</taxon>
        <taxon>Poales</taxon>
        <taxon>Poaceae</taxon>
        <taxon>PACMAD clade</taxon>
        <taxon>Arundinoideae</taxon>
        <taxon>Arundineae</taxon>
        <taxon>Arundo</taxon>
    </lineage>
</organism>
<sequence>MKRSCIYNSVQLFDAQNYADGIRYILV</sequence>
<dbReference type="AlphaFoldDB" id="A0A0A8YCI0"/>
<protein>
    <submittedName>
        <fullName evidence="1">Uncharacterized protein</fullName>
    </submittedName>
</protein>
<name>A0A0A8YCI0_ARUDO</name>
<reference evidence="1" key="2">
    <citation type="journal article" date="2015" name="Data Brief">
        <title>Shoot transcriptome of the giant reed, Arundo donax.</title>
        <authorList>
            <person name="Barrero R.A."/>
            <person name="Guerrero F.D."/>
            <person name="Moolhuijzen P."/>
            <person name="Goolsby J.A."/>
            <person name="Tidwell J."/>
            <person name="Bellgard S.E."/>
            <person name="Bellgard M.I."/>
        </authorList>
    </citation>
    <scope>NUCLEOTIDE SEQUENCE</scope>
    <source>
        <tissue evidence="1">Shoot tissue taken approximately 20 cm above the soil surface</tissue>
    </source>
</reference>
<dbReference type="EMBL" id="GBRH01274717">
    <property type="protein sequence ID" value="JAD23178.1"/>
    <property type="molecule type" value="Transcribed_RNA"/>
</dbReference>
<accession>A0A0A8YCI0</accession>
<proteinExistence type="predicted"/>
<evidence type="ECO:0000313" key="1">
    <source>
        <dbReference type="EMBL" id="JAD23178.1"/>
    </source>
</evidence>
<reference evidence="1" key="1">
    <citation type="submission" date="2014-09" db="EMBL/GenBank/DDBJ databases">
        <authorList>
            <person name="Magalhaes I.L.F."/>
            <person name="Oliveira U."/>
            <person name="Santos F.R."/>
            <person name="Vidigal T.H.D.A."/>
            <person name="Brescovit A.D."/>
            <person name="Santos A.J."/>
        </authorList>
    </citation>
    <scope>NUCLEOTIDE SEQUENCE</scope>
    <source>
        <tissue evidence="1">Shoot tissue taken approximately 20 cm above the soil surface</tissue>
    </source>
</reference>